<dbReference type="Proteomes" id="UP001589709">
    <property type="component" value="Unassembled WGS sequence"/>
</dbReference>
<gene>
    <name evidence="2" type="ORF">ACFF45_16210</name>
</gene>
<keyword evidence="3" id="KW-1185">Reference proteome</keyword>
<feature type="region of interest" description="Disordered" evidence="1">
    <location>
        <begin position="430"/>
        <end position="453"/>
    </location>
</feature>
<protein>
    <submittedName>
        <fullName evidence="2">Uncharacterized protein</fullName>
    </submittedName>
</protein>
<dbReference type="EMBL" id="JBHMCY010000027">
    <property type="protein sequence ID" value="MFB9464207.1"/>
    <property type="molecule type" value="Genomic_DNA"/>
</dbReference>
<evidence type="ECO:0000256" key="1">
    <source>
        <dbReference type="SAM" id="MobiDB-lite"/>
    </source>
</evidence>
<proteinExistence type="predicted"/>
<feature type="compositionally biased region" description="Basic and acidic residues" evidence="1">
    <location>
        <begin position="73"/>
        <end position="82"/>
    </location>
</feature>
<feature type="region of interest" description="Disordered" evidence="1">
    <location>
        <begin position="54"/>
        <end position="104"/>
    </location>
</feature>
<comment type="caution">
    <text evidence="2">The sequence shown here is derived from an EMBL/GenBank/DDBJ whole genome shotgun (WGS) entry which is preliminary data.</text>
</comment>
<sequence>MVLFQGQPGPAAHRPGDLAQAAGEALVLQDQRGGLGDVVQPPRVGVVPVAALLEHPEEERGDGDQPVPFGLPDVDRPPDQPDRPVPARRVAPRARPLVQQPPEAVEEHRGEPLHVLGAGEQSVQLDLGRGGLRLVLPAGPEQEADEGAADPRLPRPGRLVAGALPGLQQRGAELLAGLLQRGPVGGDPAVHHEGEAVAVADQRQIAGGQRGVEHGPVVGGGGRGVRRHPVQLAPLQVQEAARLGQVDRVPAARLQRRGGRLVPAQRLVEQVQALPGGSLALRVALSGAGREQPRAQVPHEGAVGVVGGQCGGALGEQLPDHVDEFGARLDVVLQGPDVPERHAPGPPVRVVAGPAEGQLERLGGQLQVAGVVRQDVQPVAQLAGQRAQGGRVRVVGGGRGEGVEGLLAPCAQLVDQVLGVVSGHGAGFPGSRPVSGRTGAGCPGWRPVSGRTG</sequence>
<evidence type="ECO:0000313" key="2">
    <source>
        <dbReference type="EMBL" id="MFB9464207.1"/>
    </source>
</evidence>
<reference evidence="2 3" key="1">
    <citation type="submission" date="2024-09" db="EMBL/GenBank/DDBJ databases">
        <authorList>
            <person name="Sun Q."/>
            <person name="Mori K."/>
        </authorList>
    </citation>
    <scope>NUCLEOTIDE SEQUENCE [LARGE SCALE GENOMIC DNA]</scope>
    <source>
        <strain evidence="2 3">JCM 6917</strain>
    </source>
</reference>
<dbReference type="RefSeq" id="WP_381346735.1">
    <property type="nucleotide sequence ID" value="NZ_JBHMCY010000027.1"/>
</dbReference>
<accession>A0ABV5N1Y8</accession>
<organism evidence="2 3">
    <name type="scientific">Streptomyces cinereospinus</name>
    <dbReference type="NCBI Taxonomy" id="285561"/>
    <lineage>
        <taxon>Bacteria</taxon>
        <taxon>Bacillati</taxon>
        <taxon>Actinomycetota</taxon>
        <taxon>Actinomycetes</taxon>
        <taxon>Kitasatosporales</taxon>
        <taxon>Streptomycetaceae</taxon>
        <taxon>Streptomyces</taxon>
    </lineage>
</organism>
<evidence type="ECO:0000313" key="3">
    <source>
        <dbReference type="Proteomes" id="UP001589709"/>
    </source>
</evidence>
<feature type="compositionally biased region" description="Low complexity" evidence="1">
    <location>
        <begin position="87"/>
        <end position="96"/>
    </location>
</feature>
<name>A0ABV5N1Y8_9ACTN</name>